<name>A0ABT7DLY0_9ACTN</name>
<gene>
    <name evidence="1" type="ORF">QNJ86_07010</name>
</gene>
<protein>
    <recommendedName>
        <fullName evidence="3">XRE family transcriptional regulator</fullName>
    </recommendedName>
</protein>
<dbReference type="Proteomes" id="UP001232750">
    <property type="component" value="Unassembled WGS sequence"/>
</dbReference>
<sequence>MPSKITKSFSIELLFRIEEEFGLRPVGDDKLAIAPGAEKAPKLAAAIKAWESQVDALDRGEITPEEYESWKMGIGGNPSPSA</sequence>
<accession>A0ABT7DLY0</accession>
<dbReference type="RefSeq" id="WP_283831894.1">
    <property type="nucleotide sequence ID" value="NZ_JASJEU010000013.1"/>
</dbReference>
<dbReference type="EMBL" id="JASJEU010000013">
    <property type="protein sequence ID" value="MDJ1650545.1"/>
    <property type="molecule type" value="Genomic_DNA"/>
</dbReference>
<evidence type="ECO:0000313" key="2">
    <source>
        <dbReference type="Proteomes" id="UP001232750"/>
    </source>
</evidence>
<keyword evidence="2" id="KW-1185">Reference proteome</keyword>
<reference evidence="1 2" key="1">
    <citation type="submission" date="2023-05" db="EMBL/GenBank/DDBJ databases">
        <title>Gordonibacter KGMB12511T sp. nov., isolated from faeces of healthy Korean.</title>
        <authorList>
            <person name="Kim H.S."/>
            <person name="Kim J.-S."/>
            <person name="Suh M.K."/>
            <person name="Eom M.K."/>
            <person name="Do H.E."/>
            <person name="Lee J.-S."/>
        </authorList>
    </citation>
    <scope>NUCLEOTIDE SEQUENCE [LARGE SCALE GENOMIC DNA]</scope>
    <source>
        <strain evidence="1 2">KGMB12511</strain>
    </source>
</reference>
<evidence type="ECO:0008006" key="3">
    <source>
        <dbReference type="Google" id="ProtNLM"/>
    </source>
</evidence>
<comment type="caution">
    <text evidence="1">The sequence shown here is derived from an EMBL/GenBank/DDBJ whole genome shotgun (WGS) entry which is preliminary data.</text>
</comment>
<evidence type="ECO:0000313" key="1">
    <source>
        <dbReference type="EMBL" id="MDJ1650545.1"/>
    </source>
</evidence>
<organism evidence="1 2">
    <name type="scientific">Gordonibacter faecis</name>
    <dbReference type="NCBI Taxonomy" id="3047475"/>
    <lineage>
        <taxon>Bacteria</taxon>
        <taxon>Bacillati</taxon>
        <taxon>Actinomycetota</taxon>
        <taxon>Coriobacteriia</taxon>
        <taxon>Eggerthellales</taxon>
        <taxon>Eggerthellaceae</taxon>
        <taxon>Gordonibacter</taxon>
    </lineage>
</organism>
<proteinExistence type="predicted"/>